<dbReference type="Gene3D" id="3.40.50.300">
    <property type="entry name" value="P-loop containing nucleotide triphosphate hydrolases"/>
    <property type="match status" value="1"/>
</dbReference>
<dbReference type="PANTHER" id="PTHR10695">
    <property type="entry name" value="DEPHOSPHO-COA KINASE-RELATED"/>
    <property type="match status" value="1"/>
</dbReference>
<proteinExistence type="inferred from homology"/>
<evidence type="ECO:0000256" key="4">
    <source>
        <dbReference type="ARBA" id="ARBA00022741"/>
    </source>
</evidence>
<keyword evidence="5" id="KW-0418">Kinase</keyword>
<keyword evidence="3" id="KW-0808">Transferase</keyword>
<protein>
    <recommendedName>
        <fullName evidence="9">Dephospho-CoA kinase</fullName>
    </recommendedName>
</protein>
<evidence type="ECO:0008006" key="9">
    <source>
        <dbReference type="Google" id="ProtNLM"/>
    </source>
</evidence>
<evidence type="ECO:0000256" key="7">
    <source>
        <dbReference type="ARBA" id="ARBA00022993"/>
    </source>
</evidence>
<keyword evidence="2" id="KW-0963">Cytoplasm</keyword>
<dbReference type="GO" id="GO:0005524">
    <property type="term" value="F:ATP binding"/>
    <property type="evidence" value="ECO:0007669"/>
    <property type="project" value="UniProtKB-KW"/>
</dbReference>
<evidence type="ECO:0000256" key="1">
    <source>
        <dbReference type="ARBA" id="ARBA00009018"/>
    </source>
</evidence>
<dbReference type="Pfam" id="PF01121">
    <property type="entry name" value="CoaE"/>
    <property type="match status" value="1"/>
</dbReference>
<dbReference type="AlphaFoldDB" id="A0A381NJS0"/>
<evidence type="ECO:0000256" key="6">
    <source>
        <dbReference type="ARBA" id="ARBA00022840"/>
    </source>
</evidence>
<evidence type="ECO:0000256" key="2">
    <source>
        <dbReference type="ARBA" id="ARBA00022490"/>
    </source>
</evidence>
<comment type="similarity">
    <text evidence="1">Belongs to the CoaE family.</text>
</comment>
<dbReference type="SUPFAM" id="SSF52540">
    <property type="entry name" value="P-loop containing nucleoside triphosphate hydrolases"/>
    <property type="match status" value="1"/>
</dbReference>
<organism evidence="8">
    <name type="scientific">marine metagenome</name>
    <dbReference type="NCBI Taxonomy" id="408172"/>
    <lineage>
        <taxon>unclassified sequences</taxon>
        <taxon>metagenomes</taxon>
        <taxon>ecological metagenomes</taxon>
    </lineage>
</organism>
<dbReference type="InterPro" id="IPR001977">
    <property type="entry name" value="Depp_CoAkinase"/>
</dbReference>
<evidence type="ECO:0000256" key="5">
    <source>
        <dbReference type="ARBA" id="ARBA00022777"/>
    </source>
</evidence>
<dbReference type="PANTHER" id="PTHR10695:SF46">
    <property type="entry name" value="BIFUNCTIONAL COENZYME A SYNTHASE-RELATED"/>
    <property type="match status" value="1"/>
</dbReference>
<dbReference type="GO" id="GO:0004140">
    <property type="term" value="F:dephospho-CoA kinase activity"/>
    <property type="evidence" value="ECO:0007669"/>
    <property type="project" value="InterPro"/>
</dbReference>
<dbReference type="GO" id="GO:0015937">
    <property type="term" value="P:coenzyme A biosynthetic process"/>
    <property type="evidence" value="ECO:0007669"/>
    <property type="project" value="UniProtKB-KW"/>
</dbReference>
<evidence type="ECO:0000313" key="8">
    <source>
        <dbReference type="EMBL" id="SUZ54757.1"/>
    </source>
</evidence>
<keyword evidence="4" id="KW-0547">Nucleotide-binding</keyword>
<accession>A0A381NJS0</accession>
<dbReference type="CDD" id="cd02022">
    <property type="entry name" value="DPCK"/>
    <property type="match status" value="1"/>
</dbReference>
<gene>
    <name evidence="8" type="ORF">METZ01_LOCUS7611</name>
</gene>
<evidence type="ECO:0000256" key="3">
    <source>
        <dbReference type="ARBA" id="ARBA00022679"/>
    </source>
</evidence>
<reference evidence="8" key="1">
    <citation type="submission" date="2018-05" db="EMBL/GenBank/DDBJ databases">
        <authorList>
            <person name="Lanie J.A."/>
            <person name="Ng W.-L."/>
            <person name="Kazmierczak K.M."/>
            <person name="Andrzejewski T.M."/>
            <person name="Davidsen T.M."/>
            <person name="Wayne K.J."/>
            <person name="Tettelin H."/>
            <person name="Glass J.I."/>
            <person name="Rusch D."/>
            <person name="Podicherti R."/>
            <person name="Tsui H.-C.T."/>
            <person name="Winkler M.E."/>
        </authorList>
    </citation>
    <scope>NUCLEOTIDE SEQUENCE</scope>
</reference>
<dbReference type="NCBIfam" id="TIGR00152">
    <property type="entry name" value="dephospho-CoA kinase"/>
    <property type="match status" value="1"/>
</dbReference>
<dbReference type="PROSITE" id="PS51219">
    <property type="entry name" value="DPCK"/>
    <property type="match status" value="1"/>
</dbReference>
<dbReference type="FunFam" id="3.40.50.300:FF:000991">
    <property type="entry name" value="Dephospho-CoA kinase"/>
    <property type="match status" value="1"/>
</dbReference>
<keyword evidence="7" id="KW-0173">Coenzyme A biosynthesis</keyword>
<dbReference type="InterPro" id="IPR027417">
    <property type="entry name" value="P-loop_NTPase"/>
</dbReference>
<sequence>MLVIGLTGSIGTGKSEAAGLLEALGASLISADQVGHEAYSPNTEAWEQVVAAFGGGILQEDGEINRRELGAIVFSDPDKLEKLNQIMHPRMARVVADKIEILRSQGVDVVVVEAALLFEAGWDSLVEEVWVTDSPEEIVIERLKQRNGLSEEEARKRISSQMDRVERLERSDFVIDNSGDMAGLGNAIKELWDRRVAA</sequence>
<dbReference type="HAMAP" id="MF_00376">
    <property type="entry name" value="Dephospho_CoA_kinase"/>
    <property type="match status" value="1"/>
</dbReference>
<name>A0A381NJS0_9ZZZZ</name>
<keyword evidence="6" id="KW-0067">ATP-binding</keyword>
<dbReference type="EMBL" id="UINC01000406">
    <property type="protein sequence ID" value="SUZ54757.1"/>
    <property type="molecule type" value="Genomic_DNA"/>
</dbReference>